<dbReference type="OrthoDB" id="370053at2"/>
<dbReference type="EMBL" id="QFBC01000003">
    <property type="protein sequence ID" value="PWE56436.1"/>
    <property type="molecule type" value="Genomic_DNA"/>
</dbReference>
<dbReference type="AlphaFoldDB" id="A0A2U2DSY8"/>
<feature type="transmembrane region" description="Helical" evidence="1">
    <location>
        <begin position="130"/>
        <end position="148"/>
    </location>
</feature>
<evidence type="ECO:0008006" key="4">
    <source>
        <dbReference type="Google" id="ProtNLM"/>
    </source>
</evidence>
<dbReference type="RefSeq" id="WP_109457811.1">
    <property type="nucleotide sequence ID" value="NZ_QFBC01000003.1"/>
</dbReference>
<evidence type="ECO:0000313" key="3">
    <source>
        <dbReference type="Proteomes" id="UP000245252"/>
    </source>
</evidence>
<keyword evidence="3" id="KW-1185">Reference proteome</keyword>
<feature type="transmembrane region" description="Helical" evidence="1">
    <location>
        <begin position="97"/>
        <end position="118"/>
    </location>
</feature>
<feature type="transmembrane region" description="Helical" evidence="1">
    <location>
        <begin position="34"/>
        <end position="59"/>
    </location>
</feature>
<evidence type="ECO:0000256" key="1">
    <source>
        <dbReference type="SAM" id="Phobius"/>
    </source>
</evidence>
<protein>
    <recommendedName>
        <fullName evidence="4">EamA-like transporter family protein</fullName>
    </recommendedName>
</protein>
<comment type="caution">
    <text evidence="2">The sequence shown here is derived from an EMBL/GenBank/DDBJ whole genome shotgun (WGS) entry which is preliminary data.</text>
</comment>
<dbReference type="PANTHER" id="PTHR34821">
    <property type="entry name" value="INNER MEMBRANE PROTEIN YDCZ"/>
    <property type="match status" value="1"/>
</dbReference>
<name>A0A2U2DSY8_9HYPH</name>
<organism evidence="2 3">
    <name type="scientific">Metarhizobium album</name>
    <dbReference type="NCBI Taxonomy" id="2182425"/>
    <lineage>
        <taxon>Bacteria</taxon>
        <taxon>Pseudomonadati</taxon>
        <taxon>Pseudomonadota</taxon>
        <taxon>Alphaproteobacteria</taxon>
        <taxon>Hyphomicrobiales</taxon>
        <taxon>Rhizobiaceae</taxon>
        <taxon>Metarhizobium</taxon>
    </lineage>
</organism>
<feature type="transmembrane region" description="Helical" evidence="1">
    <location>
        <begin position="71"/>
        <end position="91"/>
    </location>
</feature>
<reference evidence="2 3" key="1">
    <citation type="submission" date="2018-05" db="EMBL/GenBank/DDBJ databases">
        <title>The draft genome of strain NS-104.</title>
        <authorList>
            <person name="Hang P."/>
            <person name="Jiang J."/>
        </authorList>
    </citation>
    <scope>NUCLEOTIDE SEQUENCE [LARGE SCALE GENOMIC DNA]</scope>
    <source>
        <strain evidence="2 3">NS-104</strain>
    </source>
</reference>
<accession>A0A2U2DSY8</accession>
<dbReference type="Proteomes" id="UP000245252">
    <property type="component" value="Unassembled WGS sequence"/>
</dbReference>
<keyword evidence="1" id="KW-0812">Transmembrane</keyword>
<proteinExistence type="predicted"/>
<evidence type="ECO:0000313" key="2">
    <source>
        <dbReference type="EMBL" id="PWE56436.1"/>
    </source>
</evidence>
<keyword evidence="1" id="KW-0472">Membrane</keyword>
<dbReference type="InterPro" id="IPR006750">
    <property type="entry name" value="YdcZ"/>
</dbReference>
<dbReference type="Pfam" id="PF04657">
    <property type="entry name" value="DMT_YdcZ"/>
    <property type="match status" value="1"/>
</dbReference>
<keyword evidence="1" id="KW-1133">Transmembrane helix</keyword>
<gene>
    <name evidence="2" type="ORF">DEM27_08550</name>
</gene>
<dbReference type="PANTHER" id="PTHR34821:SF2">
    <property type="entry name" value="INNER MEMBRANE PROTEIN YDCZ"/>
    <property type="match status" value="1"/>
</dbReference>
<dbReference type="GO" id="GO:0005886">
    <property type="term" value="C:plasma membrane"/>
    <property type="evidence" value="ECO:0007669"/>
    <property type="project" value="TreeGrafter"/>
</dbReference>
<sequence>MAGILWALFGIAAGACIAFQAPINAQLGRGLGLPVAAAMISFLAGAIVLGIITVVFTRVEGTVLDWRAPAPWLYVAGGCLGGFYVTAAVLLTPRIGATELMAFAIAGQLCAGLVIDRFGLLDVAVREISVGRLAGAMLLCVGVLMIRMF</sequence>